<dbReference type="GO" id="GO:0009699">
    <property type="term" value="P:phenylpropanoid biosynthetic process"/>
    <property type="evidence" value="ECO:0007669"/>
    <property type="project" value="UniProtKB-ARBA"/>
</dbReference>
<evidence type="ECO:0000313" key="6">
    <source>
        <dbReference type="Proteomes" id="UP000825729"/>
    </source>
</evidence>
<accession>A0AAV7E336</accession>
<feature type="chain" id="PRO_5043096381" description="Dirigent protein" evidence="4">
    <location>
        <begin position="20"/>
        <end position="193"/>
    </location>
</feature>
<dbReference type="InterPro" id="IPR044859">
    <property type="entry name" value="Allene_oxi_cyc_Dirigent"/>
</dbReference>
<comment type="caution">
    <text evidence="5">The sequence shown here is derived from an EMBL/GenBank/DDBJ whole genome shotgun (WGS) entry which is preliminary data.</text>
</comment>
<comment type="function">
    <text evidence="4">Dirigent proteins impart stereoselectivity on the phenoxy radical-coupling reaction, yielding optically active lignans from two molecules of coniferyl alcohol in the biosynthesis of lignans, flavonolignans, and alkaloids and thus plays a central role in plant secondary metabolism.</text>
</comment>
<gene>
    <name evidence="5" type="ORF">H6P81_018453</name>
</gene>
<dbReference type="InterPro" id="IPR004265">
    <property type="entry name" value="Dirigent"/>
</dbReference>
<evidence type="ECO:0000256" key="2">
    <source>
        <dbReference type="ARBA" id="ARBA00011738"/>
    </source>
</evidence>
<evidence type="ECO:0000313" key="5">
    <source>
        <dbReference type="EMBL" id="KAG9442599.1"/>
    </source>
</evidence>
<dbReference type="PANTHER" id="PTHR21495">
    <property type="entry name" value="NUCLEOPORIN-RELATED"/>
    <property type="match status" value="1"/>
</dbReference>
<proteinExistence type="inferred from homology"/>
<reference evidence="5 6" key="1">
    <citation type="submission" date="2021-07" db="EMBL/GenBank/DDBJ databases">
        <title>The Aristolochia fimbriata genome: insights into angiosperm evolution, floral development and chemical biosynthesis.</title>
        <authorList>
            <person name="Jiao Y."/>
        </authorList>
    </citation>
    <scope>NUCLEOTIDE SEQUENCE [LARGE SCALE GENOMIC DNA]</scope>
    <source>
        <strain evidence="5">IBCAS-2021</strain>
        <tissue evidence="5">Leaf</tissue>
    </source>
</reference>
<comment type="subcellular location">
    <subcellularLocation>
        <location evidence="4">Secreted</location>
        <location evidence="4">Extracellular space</location>
        <location evidence="4">Apoplast</location>
    </subcellularLocation>
</comment>
<evidence type="ECO:0000256" key="1">
    <source>
        <dbReference type="ARBA" id="ARBA00010746"/>
    </source>
</evidence>
<dbReference type="EMBL" id="JAINDJ010000007">
    <property type="protein sequence ID" value="KAG9442599.1"/>
    <property type="molecule type" value="Genomic_DNA"/>
</dbReference>
<keyword evidence="4" id="KW-0052">Apoplast</keyword>
<name>A0AAV7E336_ARIFI</name>
<dbReference type="Proteomes" id="UP000825729">
    <property type="component" value="Unassembled WGS sequence"/>
</dbReference>
<protein>
    <recommendedName>
        <fullName evidence="4">Dirigent protein</fullName>
    </recommendedName>
</protein>
<keyword evidence="4" id="KW-0732">Signal</keyword>
<feature type="signal peptide" evidence="4">
    <location>
        <begin position="1"/>
        <end position="19"/>
    </location>
</feature>
<organism evidence="5 6">
    <name type="scientific">Aristolochia fimbriata</name>
    <name type="common">White veined hardy Dutchman's pipe vine</name>
    <dbReference type="NCBI Taxonomy" id="158543"/>
    <lineage>
        <taxon>Eukaryota</taxon>
        <taxon>Viridiplantae</taxon>
        <taxon>Streptophyta</taxon>
        <taxon>Embryophyta</taxon>
        <taxon>Tracheophyta</taxon>
        <taxon>Spermatophyta</taxon>
        <taxon>Magnoliopsida</taxon>
        <taxon>Magnoliidae</taxon>
        <taxon>Piperales</taxon>
        <taxon>Aristolochiaceae</taxon>
        <taxon>Aristolochia</taxon>
    </lineage>
</organism>
<comment type="similarity">
    <text evidence="1 4">Belongs to the plant dirigent protein family.</text>
</comment>
<evidence type="ECO:0000256" key="3">
    <source>
        <dbReference type="ARBA" id="ARBA00022525"/>
    </source>
</evidence>
<evidence type="ECO:0000256" key="4">
    <source>
        <dbReference type="RuleBase" id="RU363099"/>
    </source>
</evidence>
<dbReference type="Gene3D" id="2.40.480.10">
    <property type="entry name" value="Allene oxide cyclase-like"/>
    <property type="match status" value="1"/>
</dbReference>
<keyword evidence="6" id="KW-1185">Reference proteome</keyword>
<sequence length="193" mass="20905">MGKAAQSTTLLLVLSLVLALSSTRIHGFGEEFTGKHWRQKLGLGKEKITRLRFFYHDTLSGKNPSSVPVAKAATTDKSPTLFGQVNMADDPLTEGPDPSSKEVGRAQGLYALAGQKKLTLIMVMGFSFTEGKYNGSSFSLLTRNPALNRVKEWAIVGGRGRFRMARGYIAARTISNNAAGDAIVEVNATLVHY</sequence>
<comment type="subunit">
    <text evidence="2 4">Homodimer.</text>
</comment>
<dbReference type="AlphaFoldDB" id="A0AAV7E336"/>
<keyword evidence="3 4" id="KW-0964">Secreted</keyword>
<dbReference type="Pfam" id="PF03018">
    <property type="entry name" value="Dirigent"/>
    <property type="match status" value="1"/>
</dbReference>
<dbReference type="GO" id="GO:0048046">
    <property type="term" value="C:apoplast"/>
    <property type="evidence" value="ECO:0007669"/>
    <property type="project" value="UniProtKB-SubCell"/>
</dbReference>